<dbReference type="Pfam" id="PF02803">
    <property type="entry name" value="Thiolase_C"/>
    <property type="match status" value="1"/>
</dbReference>
<gene>
    <name evidence="9" type="ORF">L798_03040</name>
</gene>
<dbReference type="AlphaFoldDB" id="A0A067RE26"/>
<comment type="similarity">
    <text evidence="2 6">Belongs to the thiolase-like superfamily. Thiolase family.</text>
</comment>
<dbReference type="Proteomes" id="UP000027135">
    <property type="component" value="Unassembled WGS sequence"/>
</dbReference>
<keyword evidence="4 6" id="KW-0012">Acyltransferase</keyword>
<dbReference type="FunCoup" id="A0A067RE26">
    <property type="interactions" value="928"/>
</dbReference>
<reference evidence="9 10" key="1">
    <citation type="journal article" date="2014" name="Nat. Commun.">
        <title>Molecular traces of alternative social organization in a termite genome.</title>
        <authorList>
            <person name="Terrapon N."/>
            <person name="Li C."/>
            <person name="Robertson H.M."/>
            <person name="Ji L."/>
            <person name="Meng X."/>
            <person name="Booth W."/>
            <person name="Chen Z."/>
            <person name="Childers C.P."/>
            <person name="Glastad K.M."/>
            <person name="Gokhale K."/>
            <person name="Gowin J."/>
            <person name="Gronenberg W."/>
            <person name="Hermansen R.A."/>
            <person name="Hu H."/>
            <person name="Hunt B.G."/>
            <person name="Huylmans A.K."/>
            <person name="Khalil S.M."/>
            <person name="Mitchell R.D."/>
            <person name="Munoz-Torres M.C."/>
            <person name="Mustard J.A."/>
            <person name="Pan H."/>
            <person name="Reese J.T."/>
            <person name="Scharf M.E."/>
            <person name="Sun F."/>
            <person name="Vogel H."/>
            <person name="Xiao J."/>
            <person name="Yang W."/>
            <person name="Yang Z."/>
            <person name="Yang Z."/>
            <person name="Zhou J."/>
            <person name="Zhu J."/>
            <person name="Brent C.S."/>
            <person name="Elsik C.G."/>
            <person name="Goodisman M.A."/>
            <person name="Liberles D.A."/>
            <person name="Roe R.M."/>
            <person name="Vargo E.L."/>
            <person name="Vilcinskas A."/>
            <person name="Wang J."/>
            <person name="Bornberg-Bauer E."/>
            <person name="Korb J."/>
            <person name="Zhang G."/>
            <person name="Liebig J."/>
        </authorList>
    </citation>
    <scope>NUCLEOTIDE SEQUENCE [LARGE SCALE GENOMIC DNA]</scope>
    <source>
        <tissue evidence="9">Whole organism</tissue>
    </source>
</reference>
<feature type="domain" description="Thiolase N-terminal" evidence="7">
    <location>
        <begin position="8"/>
        <end position="267"/>
    </location>
</feature>
<evidence type="ECO:0000259" key="8">
    <source>
        <dbReference type="Pfam" id="PF02803"/>
    </source>
</evidence>
<evidence type="ECO:0000313" key="9">
    <source>
        <dbReference type="EMBL" id="KDR22017.1"/>
    </source>
</evidence>
<dbReference type="InParanoid" id="A0A067RE26"/>
<dbReference type="GO" id="GO:0005739">
    <property type="term" value="C:mitochondrion"/>
    <property type="evidence" value="ECO:0007669"/>
    <property type="project" value="TreeGrafter"/>
</dbReference>
<dbReference type="GO" id="GO:0006635">
    <property type="term" value="P:fatty acid beta-oxidation"/>
    <property type="evidence" value="ECO:0007669"/>
    <property type="project" value="TreeGrafter"/>
</dbReference>
<proteinExistence type="inferred from homology"/>
<dbReference type="OrthoDB" id="5404651at2759"/>
<comment type="pathway">
    <text evidence="1">Lipid metabolism.</text>
</comment>
<dbReference type="InterPro" id="IPR020610">
    <property type="entry name" value="Thiolase_AS"/>
</dbReference>
<dbReference type="PANTHER" id="PTHR18919:SF107">
    <property type="entry name" value="ACETYL-COA ACETYLTRANSFERASE, CYTOSOLIC"/>
    <property type="match status" value="1"/>
</dbReference>
<evidence type="ECO:0000256" key="3">
    <source>
        <dbReference type="ARBA" id="ARBA00022679"/>
    </source>
</evidence>
<evidence type="ECO:0000259" key="7">
    <source>
        <dbReference type="Pfam" id="PF00108"/>
    </source>
</evidence>
<protein>
    <submittedName>
        <fullName evidence="9">3-ketoacyl-CoA thiolase, mitochondrial</fullName>
    </submittedName>
</protein>
<dbReference type="NCBIfam" id="TIGR01930">
    <property type="entry name" value="AcCoA-C-Actrans"/>
    <property type="match status" value="1"/>
</dbReference>
<evidence type="ECO:0000313" key="10">
    <source>
        <dbReference type="Proteomes" id="UP000027135"/>
    </source>
</evidence>
<dbReference type="InterPro" id="IPR002155">
    <property type="entry name" value="Thiolase"/>
</dbReference>
<dbReference type="PROSITE" id="PS00737">
    <property type="entry name" value="THIOLASE_2"/>
    <property type="match status" value="1"/>
</dbReference>
<evidence type="ECO:0000256" key="6">
    <source>
        <dbReference type="RuleBase" id="RU003557"/>
    </source>
</evidence>
<feature type="active site" description="Proton acceptor" evidence="5">
    <location>
        <position position="354"/>
    </location>
</feature>
<dbReference type="InterPro" id="IPR020613">
    <property type="entry name" value="Thiolase_CS"/>
</dbReference>
<dbReference type="PROSITE" id="PS00099">
    <property type="entry name" value="THIOLASE_3"/>
    <property type="match status" value="1"/>
</dbReference>
<dbReference type="InterPro" id="IPR020616">
    <property type="entry name" value="Thiolase_N"/>
</dbReference>
<dbReference type="STRING" id="136037.A0A067RE26"/>
<feature type="active site" description="Proton acceptor" evidence="5">
    <location>
        <position position="384"/>
    </location>
</feature>
<sequence length="399" mass="42018">MAALTKGVFVVAAKRTPFGTYGGMFLKKSITDLQEVANKAAIAAAGLKPDHIDSVVIGNVNACSSSDGAFMPRHSALRAGIPIERPAVAVNRLCGSGFQAIVNGAQNILVGDSRVVLTGGAENMSQSPFVVRDTRFGTVLGTPLQLEDSLWVGLTDTYCKTPMGITAETLAEKYGIPREEVDQFALRSQTLWKKAQDNDYFKEELAPVTIKVKGKEKVVDMDEHPRPQTTLEGLAKLQPVFKKNGVVTAGSSSGICDGAGAVILASENAVHEFGLKPLARLVGYSVVGVEPTVMGIGPAPAIEKLLKVSGKQLSDIDLVEINEAFGAQTLACQKELKLDLQKLNVNGGAIALGHPVGASGARITTHLVHELRRRKGKFGIGSACIGGGQGIAVLLESIQ</sequence>
<dbReference type="EMBL" id="KK852527">
    <property type="protein sequence ID" value="KDR22017.1"/>
    <property type="molecule type" value="Genomic_DNA"/>
</dbReference>
<dbReference type="SUPFAM" id="SSF53901">
    <property type="entry name" value="Thiolase-like"/>
    <property type="match status" value="2"/>
</dbReference>
<evidence type="ECO:0000256" key="1">
    <source>
        <dbReference type="ARBA" id="ARBA00005189"/>
    </source>
</evidence>
<dbReference type="GO" id="GO:0003985">
    <property type="term" value="F:acetyl-CoA C-acetyltransferase activity"/>
    <property type="evidence" value="ECO:0007669"/>
    <property type="project" value="TreeGrafter"/>
</dbReference>
<feature type="domain" description="Thiolase C-terminal" evidence="8">
    <location>
        <begin position="275"/>
        <end position="396"/>
    </location>
</feature>
<dbReference type="PROSITE" id="PS00098">
    <property type="entry name" value="THIOLASE_1"/>
    <property type="match status" value="1"/>
</dbReference>
<evidence type="ECO:0000256" key="2">
    <source>
        <dbReference type="ARBA" id="ARBA00010982"/>
    </source>
</evidence>
<organism evidence="9 10">
    <name type="scientific">Zootermopsis nevadensis</name>
    <name type="common">Dampwood termite</name>
    <dbReference type="NCBI Taxonomy" id="136037"/>
    <lineage>
        <taxon>Eukaryota</taxon>
        <taxon>Metazoa</taxon>
        <taxon>Ecdysozoa</taxon>
        <taxon>Arthropoda</taxon>
        <taxon>Hexapoda</taxon>
        <taxon>Insecta</taxon>
        <taxon>Pterygota</taxon>
        <taxon>Neoptera</taxon>
        <taxon>Polyneoptera</taxon>
        <taxon>Dictyoptera</taxon>
        <taxon>Blattodea</taxon>
        <taxon>Blattoidea</taxon>
        <taxon>Termitoidae</taxon>
        <taxon>Termopsidae</taxon>
        <taxon>Zootermopsis</taxon>
    </lineage>
</organism>
<evidence type="ECO:0000256" key="4">
    <source>
        <dbReference type="ARBA" id="ARBA00023315"/>
    </source>
</evidence>
<dbReference type="Gene3D" id="3.40.47.10">
    <property type="match status" value="2"/>
</dbReference>
<dbReference type="InterPro" id="IPR020617">
    <property type="entry name" value="Thiolase_C"/>
</dbReference>
<keyword evidence="10" id="KW-1185">Reference proteome</keyword>
<dbReference type="InterPro" id="IPR020615">
    <property type="entry name" value="Thiolase_acyl_enz_int_AS"/>
</dbReference>
<dbReference type="eggNOG" id="KOG1391">
    <property type="taxonomic scope" value="Eukaryota"/>
</dbReference>
<keyword evidence="3 6" id="KW-0808">Transferase</keyword>
<accession>A0A067RE26</accession>
<dbReference type="Pfam" id="PF00108">
    <property type="entry name" value="Thiolase_N"/>
    <property type="match status" value="1"/>
</dbReference>
<evidence type="ECO:0000256" key="5">
    <source>
        <dbReference type="PIRSR" id="PIRSR000429-1"/>
    </source>
</evidence>
<dbReference type="FunFam" id="3.40.47.10:FF:000010">
    <property type="entry name" value="Acetyl-CoA acetyltransferase (Thiolase)"/>
    <property type="match status" value="1"/>
</dbReference>
<dbReference type="PANTHER" id="PTHR18919">
    <property type="entry name" value="ACETYL-COA C-ACYLTRANSFERASE"/>
    <property type="match status" value="1"/>
</dbReference>
<dbReference type="InterPro" id="IPR016039">
    <property type="entry name" value="Thiolase-like"/>
</dbReference>
<feature type="active site" description="Acyl-thioester intermediate" evidence="5">
    <location>
        <position position="94"/>
    </location>
</feature>
<dbReference type="OMA" id="RWCASSM"/>
<dbReference type="CDD" id="cd00751">
    <property type="entry name" value="thiolase"/>
    <property type="match status" value="1"/>
</dbReference>
<dbReference type="PIRSF" id="PIRSF000429">
    <property type="entry name" value="Ac-CoA_Ac_transf"/>
    <property type="match status" value="1"/>
</dbReference>
<name>A0A067RE26_ZOONE</name>